<accession>A0AAV8XNY9</accession>
<dbReference type="EMBL" id="JAPWTK010000410">
    <property type="protein sequence ID" value="KAJ8940771.1"/>
    <property type="molecule type" value="Genomic_DNA"/>
</dbReference>
<dbReference type="PANTHER" id="PTHR47331">
    <property type="entry name" value="PHD-TYPE DOMAIN-CONTAINING PROTEIN"/>
    <property type="match status" value="1"/>
</dbReference>
<protein>
    <recommendedName>
        <fullName evidence="1">DUF5641 domain-containing protein</fullName>
    </recommendedName>
</protein>
<keyword evidence="3" id="KW-1185">Reference proteome</keyword>
<gene>
    <name evidence="2" type="ORF">NQ318_000864</name>
</gene>
<feature type="domain" description="DUF5641" evidence="1">
    <location>
        <begin position="32"/>
        <end position="81"/>
    </location>
</feature>
<reference evidence="2" key="1">
    <citation type="journal article" date="2023" name="Insect Mol. Biol.">
        <title>Genome sequencing provides insights into the evolution of gene families encoding plant cell wall-degrading enzymes in longhorned beetles.</title>
        <authorList>
            <person name="Shin N.R."/>
            <person name="Okamura Y."/>
            <person name="Kirsch R."/>
            <person name="Pauchet Y."/>
        </authorList>
    </citation>
    <scope>NUCLEOTIDE SEQUENCE</scope>
    <source>
        <strain evidence="2">AMC_N1</strain>
    </source>
</reference>
<dbReference type="PANTHER" id="PTHR47331:SF1">
    <property type="entry name" value="GAG-LIKE PROTEIN"/>
    <property type="match status" value="1"/>
</dbReference>
<evidence type="ECO:0000313" key="2">
    <source>
        <dbReference type="EMBL" id="KAJ8940771.1"/>
    </source>
</evidence>
<comment type="caution">
    <text evidence="2">The sequence shown here is derived from an EMBL/GenBank/DDBJ whole genome shotgun (WGS) entry which is preliminary data.</text>
</comment>
<evidence type="ECO:0000313" key="3">
    <source>
        <dbReference type="Proteomes" id="UP001162162"/>
    </source>
</evidence>
<dbReference type="InterPro" id="IPR040676">
    <property type="entry name" value="DUF5641"/>
</dbReference>
<dbReference type="Pfam" id="PF18701">
    <property type="entry name" value="DUF5641"/>
    <property type="match status" value="1"/>
</dbReference>
<proteinExistence type="predicted"/>
<dbReference type="AlphaFoldDB" id="A0AAV8XNY9"/>
<dbReference type="Proteomes" id="UP001162162">
    <property type="component" value="Unassembled WGS sequence"/>
</dbReference>
<sequence>MPDPNDPSPLTPAQFLIGRSLVAAPNEDLSDLIKRLSQHFWKRWQRDYIAELQQRQKWRFNKGQLVERMMVLIRNDQALPTN</sequence>
<organism evidence="2 3">
    <name type="scientific">Aromia moschata</name>
    <dbReference type="NCBI Taxonomy" id="1265417"/>
    <lineage>
        <taxon>Eukaryota</taxon>
        <taxon>Metazoa</taxon>
        <taxon>Ecdysozoa</taxon>
        <taxon>Arthropoda</taxon>
        <taxon>Hexapoda</taxon>
        <taxon>Insecta</taxon>
        <taxon>Pterygota</taxon>
        <taxon>Neoptera</taxon>
        <taxon>Endopterygota</taxon>
        <taxon>Coleoptera</taxon>
        <taxon>Polyphaga</taxon>
        <taxon>Cucujiformia</taxon>
        <taxon>Chrysomeloidea</taxon>
        <taxon>Cerambycidae</taxon>
        <taxon>Cerambycinae</taxon>
        <taxon>Callichromatini</taxon>
        <taxon>Aromia</taxon>
    </lineage>
</organism>
<name>A0AAV8XNY9_9CUCU</name>
<evidence type="ECO:0000259" key="1">
    <source>
        <dbReference type="Pfam" id="PF18701"/>
    </source>
</evidence>